<dbReference type="RefSeq" id="WP_048095581.1">
    <property type="nucleotide sequence ID" value="NZ_CP006577.1"/>
</dbReference>
<evidence type="ECO:0000313" key="2">
    <source>
        <dbReference type="Proteomes" id="UP000028501"/>
    </source>
</evidence>
<gene>
    <name evidence="1" type="ORF">AFULGI_00013000</name>
</gene>
<proteinExistence type="predicted"/>
<dbReference type="AlphaFoldDB" id="A0A075WCH0"/>
<evidence type="ECO:0000313" key="1">
    <source>
        <dbReference type="EMBL" id="AIG98075.1"/>
    </source>
</evidence>
<sequence>MKTKMVRLGTYVSQDAYKLLRELTELYGNQSNVLDQAIRLLYDVSKYGSKADRILIREKLINEFENILISKKNFMHLLEGKKEGLFDEDVITAVILSFVDESMDSKSFFPKMMDALKKIYVEGNRWFTNIEYKETESGYKVTFYHNLNSEFSDFASEYFRRFFDKIGYKIVEEQKLNKLFILQVSEF</sequence>
<dbReference type="EMBL" id="CP006577">
    <property type="protein sequence ID" value="AIG98075.1"/>
    <property type="molecule type" value="Genomic_DNA"/>
</dbReference>
<reference evidence="1 2" key="1">
    <citation type="submission" date="2013-07" db="EMBL/GenBank/DDBJ databases">
        <title>Genome of Archaeoglobus fulgidus.</title>
        <authorList>
            <person name="Fiebig A."/>
            <person name="Birkeland N.-K."/>
        </authorList>
    </citation>
    <scope>NUCLEOTIDE SEQUENCE [LARGE SCALE GENOMIC DNA]</scope>
    <source>
        <strain evidence="1 2">DSM 8774</strain>
    </source>
</reference>
<protein>
    <submittedName>
        <fullName evidence="1">Uncharacterized protein</fullName>
    </submittedName>
</protein>
<organism evidence="1 2">
    <name type="scientific">Archaeoglobus fulgidus DSM 8774</name>
    <dbReference type="NCBI Taxonomy" id="1344584"/>
    <lineage>
        <taxon>Archaea</taxon>
        <taxon>Methanobacteriati</taxon>
        <taxon>Methanobacteriota</taxon>
        <taxon>Archaeoglobi</taxon>
        <taxon>Archaeoglobales</taxon>
        <taxon>Archaeoglobaceae</taxon>
        <taxon>Archaeoglobus</taxon>
    </lineage>
</organism>
<dbReference type="GeneID" id="24794807"/>
<dbReference type="Proteomes" id="UP000028501">
    <property type="component" value="Chromosome"/>
</dbReference>
<dbReference type="KEGG" id="afg:AFULGI_00013000"/>
<dbReference type="HOGENOM" id="CLU_1212566_0_0_2"/>
<accession>A0A075WCH0</accession>
<name>A0A075WCH0_ARCFL</name>